<protein>
    <submittedName>
        <fullName evidence="2">Deleted in azoospermia-associated protein 2</fullName>
    </submittedName>
</protein>
<keyword evidence="1" id="KW-1185">Reference proteome</keyword>
<evidence type="ECO:0000313" key="1">
    <source>
        <dbReference type="Proteomes" id="UP000050640"/>
    </source>
</evidence>
<dbReference type="Proteomes" id="UP000050640">
    <property type="component" value="Unplaced"/>
</dbReference>
<accession>A0A0R3RNG5</accession>
<sequence>MNPYKYKKPWIICPLQQFPFITFGQPGFVIAYGPQPLVVHPSVAAPTAHAFEPSMFEQFQGTAVESLLCRNRRLFHQPYSTGDQFYGHYRIEV</sequence>
<evidence type="ECO:0000313" key="2">
    <source>
        <dbReference type="WBParaSite" id="EEL_0000302501-mRNA-1"/>
    </source>
</evidence>
<reference evidence="2" key="1">
    <citation type="submission" date="2017-02" db="UniProtKB">
        <authorList>
            <consortium name="WormBaseParasite"/>
        </authorList>
    </citation>
    <scope>IDENTIFICATION</scope>
</reference>
<name>A0A0R3RNG5_9BILA</name>
<dbReference type="WBParaSite" id="EEL_0000302501-mRNA-1">
    <property type="protein sequence ID" value="EEL_0000302501-mRNA-1"/>
    <property type="gene ID" value="EEL_0000302501"/>
</dbReference>
<proteinExistence type="predicted"/>
<dbReference type="AlphaFoldDB" id="A0A0R3RNG5"/>
<dbReference type="STRING" id="1147741.A0A0R3RNG5"/>
<organism evidence="1 2">
    <name type="scientific">Elaeophora elaphi</name>
    <dbReference type="NCBI Taxonomy" id="1147741"/>
    <lineage>
        <taxon>Eukaryota</taxon>
        <taxon>Metazoa</taxon>
        <taxon>Ecdysozoa</taxon>
        <taxon>Nematoda</taxon>
        <taxon>Chromadorea</taxon>
        <taxon>Rhabditida</taxon>
        <taxon>Spirurina</taxon>
        <taxon>Spiruromorpha</taxon>
        <taxon>Filarioidea</taxon>
        <taxon>Onchocercidae</taxon>
        <taxon>Elaeophora</taxon>
    </lineage>
</organism>